<evidence type="ECO:0000313" key="4">
    <source>
        <dbReference type="Proteomes" id="UP000278081"/>
    </source>
</evidence>
<dbReference type="NCBIfam" id="TIGR04360">
    <property type="entry name" value="other_trbK"/>
    <property type="match status" value="1"/>
</dbReference>
<feature type="region of interest" description="Disordered" evidence="1">
    <location>
        <begin position="80"/>
        <end position="135"/>
    </location>
</feature>
<dbReference type="OrthoDB" id="9815800at2"/>
<accession>A0A432NNY3</accession>
<evidence type="ECO:0000313" key="3">
    <source>
        <dbReference type="EMBL" id="RUM01297.1"/>
    </source>
</evidence>
<evidence type="ECO:0000256" key="1">
    <source>
        <dbReference type="SAM" id="MobiDB-lite"/>
    </source>
</evidence>
<reference evidence="3 4" key="1">
    <citation type="submission" date="2018-11" db="EMBL/GenBank/DDBJ databases">
        <title>Rhizobium chutanense sp. nov., isolated from root nodules of Phaseolus vulgaris in China.</title>
        <authorList>
            <person name="Huo Y."/>
        </authorList>
    </citation>
    <scope>NUCLEOTIDE SEQUENCE [LARGE SCALE GENOMIC DNA]</scope>
    <source>
        <strain evidence="3 4">C16</strain>
    </source>
</reference>
<dbReference type="EMBL" id="RJTJ01000022">
    <property type="protein sequence ID" value="RUM01297.1"/>
    <property type="molecule type" value="Genomic_DNA"/>
</dbReference>
<evidence type="ECO:0008006" key="5">
    <source>
        <dbReference type="Google" id="ProtNLM"/>
    </source>
</evidence>
<keyword evidence="2" id="KW-1133">Transmembrane helix</keyword>
<protein>
    <recommendedName>
        <fullName evidence="5">Conjugal transfer protein TrbK</fullName>
    </recommendedName>
</protein>
<dbReference type="Pfam" id="PF20084">
    <property type="entry name" value="TrbK"/>
    <property type="match status" value="1"/>
</dbReference>
<keyword evidence="2" id="KW-0812">Transmembrane</keyword>
<sequence>MDGKMLARLGAVVFVGVAITATVIELTRKPEEPQVRTLVHERNDTDALRQVLRRCRDMGEAATRDPACLDVWAKARDRFLGQSPKPSQPGGTRTLAPEAPTTLFPAEAPALKESAPTPKDTAPVAQPEPVRPGAH</sequence>
<name>A0A432NNY3_9HYPH</name>
<dbReference type="InterPro" id="IPR027587">
    <property type="entry name" value="TrbK"/>
</dbReference>
<dbReference type="AlphaFoldDB" id="A0A432NNY3"/>
<gene>
    <name evidence="3" type="ORF">EFR84_22775</name>
</gene>
<dbReference type="Proteomes" id="UP000278081">
    <property type="component" value="Unassembled WGS sequence"/>
</dbReference>
<feature type="transmembrane region" description="Helical" evidence="2">
    <location>
        <begin position="6"/>
        <end position="26"/>
    </location>
</feature>
<evidence type="ECO:0000256" key="2">
    <source>
        <dbReference type="SAM" id="Phobius"/>
    </source>
</evidence>
<proteinExistence type="predicted"/>
<dbReference type="RefSeq" id="WP_097622885.1">
    <property type="nucleotide sequence ID" value="NZ_ML133769.1"/>
</dbReference>
<organism evidence="3 4">
    <name type="scientific">Rhizobium chutanense</name>
    <dbReference type="NCBI Taxonomy" id="2035448"/>
    <lineage>
        <taxon>Bacteria</taxon>
        <taxon>Pseudomonadati</taxon>
        <taxon>Pseudomonadota</taxon>
        <taxon>Alphaproteobacteria</taxon>
        <taxon>Hyphomicrobiales</taxon>
        <taxon>Rhizobiaceae</taxon>
        <taxon>Rhizobium/Agrobacterium group</taxon>
        <taxon>Rhizobium</taxon>
    </lineage>
</organism>
<keyword evidence="2" id="KW-0472">Membrane</keyword>
<comment type="caution">
    <text evidence="3">The sequence shown here is derived from an EMBL/GenBank/DDBJ whole genome shotgun (WGS) entry which is preliminary data.</text>
</comment>